<dbReference type="GO" id="GO:0004075">
    <property type="term" value="F:biotin carboxylase activity"/>
    <property type="evidence" value="ECO:0007669"/>
    <property type="project" value="UniProtKB-EC"/>
</dbReference>
<keyword evidence="10" id="KW-0092">Biotin</keyword>
<evidence type="ECO:0000313" key="17">
    <source>
        <dbReference type="EMBL" id="SFC45439.1"/>
    </source>
</evidence>
<organism evidence="17 18">
    <name type="scientific">Marinospirillum celere</name>
    <dbReference type="NCBI Taxonomy" id="1122252"/>
    <lineage>
        <taxon>Bacteria</taxon>
        <taxon>Pseudomonadati</taxon>
        <taxon>Pseudomonadota</taxon>
        <taxon>Gammaproteobacteria</taxon>
        <taxon>Oceanospirillales</taxon>
        <taxon>Oceanospirillaceae</taxon>
        <taxon>Marinospirillum</taxon>
    </lineage>
</organism>
<dbReference type="Pfam" id="PF02626">
    <property type="entry name" value="CT_A_B"/>
    <property type="match status" value="1"/>
</dbReference>
<dbReference type="AlphaFoldDB" id="A0A1I1JA10"/>
<dbReference type="InterPro" id="IPR003778">
    <property type="entry name" value="CT_A_B"/>
</dbReference>
<dbReference type="PROSITE" id="PS50979">
    <property type="entry name" value="BC"/>
    <property type="match status" value="1"/>
</dbReference>
<evidence type="ECO:0000259" key="16">
    <source>
        <dbReference type="PROSITE" id="PS50979"/>
    </source>
</evidence>
<dbReference type="InterPro" id="IPR011761">
    <property type="entry name" value="ATP-grasp"/>
</dbReference>
<dbReference type="InterPro" id="IPR011764">
    <property type="entry name" value="Biotin_carboxylation_dom"/>
</dbReference>
<sequence>MKAATSPYFSTVLIANRGEIACRAIRTLKRLGIRSVAVYAEDDRNALHVRDADVAVALKGQRADETYLDMDKILAAAKNTGAQAIFPGYGFLSESAEFAERCDFEGITFIGPTPAQIRDFGLKHRARALAEAAGVPLTPGSDLLQSEAQALEEAERISYPVMLKSTAGGGGIGMTRCESAEELSEAYERIIRLGKQYFNDGSVFVEHCIDQARHVEVQLLGDGQGEVIALGERDCSLQRRHQKVVEETPAPRLPTATRDALIAAATSLGKSVNYRSAGTVEFIYDTSKDAFYFLEVNTRLQVEHPVTELTTGLDLVEQMLAVAAGQADLQALQPIDPEGAAMEVRVYAENPLKNFQPSPGSLSEVVLPEGMEGIRVDGCVENGSDVSSGFDPMIAKIIAYGQDRQQALTRLRAALEATRFYGIPTNLEYLRAVLADEAFAAGEVSTKALDSFSYTSRSLEILSPGTYTSVQDLPGRLGYWDIGVPPSGPMDDKAFALANRLVGNPADAAGLEATLVGPNLKFNVDSLIAVTGACDAATLDGEPLPGWQAVAVKAGQVLDMGQGKQGCRSYLAIRGGLDVPVYLGSRSTFALGQFGGFCGRTLRAGDQLDILPETPALQAPAKAPQGLVPNYAQEWQIGVLLGPHGAPDFFTQDSFETFFATDWEVHYNANRLGVRLVGPVLEWARSDGGEAGLHPSNVHDCEYAIGAVNFTGDSPVILMKDGPSLGGFVCPVTIAKAELWKVGQVKPGDKIRFVPLSFDTALELDRQWQTAIDQLEPTPAAWHELPASQAAALALKPEATTPAEASPCVLATLPATEERPQVVYRQAGDSYILMEYGENLLDLTTRIRVHLLMEALKSRQLPGIEELAPGVRSLQIRYDGHQLHQKDLIELLLKLETTLEDPREVKLPTRVLHLPMAFEDTATLEAVQRYRETVKEDAPWLPNNVDFISRINGVSREDVQKTLYSARYLVLGLGDVYLGAPCAVPVDPRHRLLSSKYNPARTHTAEGTVGIGGMYMCIYGMDSPGGYQLVGRTLPIWNTWLKNRQFAPDAPWLLRFFDQVCYYPVTEEELDTLREDFRQGRFECRIEQETFDVKAYLNFLEEEAGSIAAFKERQQAAFTEEVSRWKAEDIAPPAITQAEEPETGEGLAANLTAVTGEIAGNVWKLLVEPGAQVAAGETLLVLEAMKMEVAIKAPVAGELDSFSCEPGKSVRAGELLAVIDTDKAKAQAEELV</sequence>
<keyword evidence="8" id="KW-0378">Hydrolase</keyword>
<dbReference type="GO" id="GO:0046872">
    <property type="term" value="F:metal ion binding"/>
    <property type="evidence" value="ECO:0007669"/>
    <property type="project" value="InterPro"/>
</dbReference>
<dbReference type="GO" id="GO:0005524">
    <property type="term" value="F:ATP binding"/>
    <property type="evidence" value="ECO:0007669"/>
    <property type="project" value="UniProtKB-UniRule"/>
</dbReference>
<evidence type="ECO:0000256" key="3">
    <source>
        <dbReference type="ARBA" id="ARBA00004956"/>
    </source>
</evidence>
<evidence type="ECO:0000256" key="5">
    <source>
        <dbReference type="ARBA" id="ARBA00017242"/>
    </source>
</evidence>
<dbReference type="InterPro" id="IPR003833">
    <property type="entry name" value="CT_C_D"/>
</dbReference>
<dbReference type="SUPFAM" id="SSF52440">
    <property type="entry name" value="PreATP-grasp domain"/>
    <property type="match status" value="1"/>
</dbReference>
<dbReference type="FunFam" id="3.40.50.20:FF:000010">
    <property type="entry name" value="Propionyl-CoA carboxylase subunit alpha"/>
    <property type="match status" value="1"/>
</dbReference>
<dbReference type="EMBL" id="FOLH01000006">
    <property type="protein sequence ID" value="SFC45439.1"/>
    <property type="molecule type" value="Genomic_DNA"/>
</dbReference>
<dbReference type="Proteomes" id="UP000199058">
    <property type="component" value="Unassembled WGS sequence"/>
</dbReference>
<feature type="domain" description="Biotin carboxylation" evidence="16">
    <location>
        <begin position="8"/>
        <end position="454"/>
    </location>
</feature>
<dbReference type="NCBIfam" id="TIGR02712">
    <property type="entry name" value="urea_carbox"/>
    <property type="match status" value="1"/>
</dbReference>
<dbReference type="CDD" id="cd06850">
    <property type="entry name" value="biotinyl_domain"/>
    <property type="match status" value="1"/>
</dbReference>
<comment type="cofactor">
    <cofactor evidence="1">
        <name>biotin</name>
        <dbReference type="ChEBI" id="CHEBI:57586"/>
    </cofactor>
</comment>
<evidence type="ECO:0000256" key="6">
    <source>
        <dbReference type="ARBA" id="ARBA00022598"/>
    </source>
</evidence>
<comment type="catalytic activity">
    <reaction evidence="12">
        <text>N(6)-biotinyl-L-lysyl-[protein] + hydrogencarbonate + ATP = N(6)-carboxybiotinyl-L-lysyl-[protein] + ADP + phosphate + H(+)</text>
        <dbReference type="Rhea" id="RHEA:13501"/>
        <dbReference type="Rhea" id="RHEA-COMP:10505"/>
        <dbReference type="Rhea" id="RHEA-COMP:10506"/>
        <dbReference type="ChEBI" id="CHEBI:15378"/>
        <dbReference type="ChEBI" id="CHEBI:17544"/>
        <dbReference type="ChEBI" id="CHEBI:30616"/>
        <dbReference type="ChEBI" id="CHEBI:43474"/>
        <dbReference type="ChEBI" id="CHEBI:83144"/>
        <dbReference type="ChEBI" id="CHEBI:83145"/>
        <dbReference type="ChEBI" id="CHEBI:456216"/>
        <dbReference type="EC" id="6.3.4.14"/>
    </reaction>
</comment>
<dbReference type="Pfam" id="PF02682">
    <property type="entry name" value="CT_C_D"/>
    <property type="match status" value="1"/>
</dbReference>
<dbReference type="SMART" id="SM00796">
    <property type="entry name" value="AHS1"/>
    <property type="match status" value="1"/>
</dbReference>
<dbReference type="InterPro" id="IPR005481">
    <property type="entry name" value="BC-like_N"/>
</dbReference>
<dbReference type="PANTHER" id="PTHR18866">
    <property type="entry name" value="CARBOXYLASE:PYRUVATE/ACETYL-COA/PROPIONYL-COA CARBOXYLASE"/>
    <property type="match status" value="1"/>
</dbReference>
<name>A0A1I1JA10_9GAMM</name>
<reference evidence="17 18" key="1">
    <citation type="submission" date="2016-10" db="EMBL/GenBank/DDBJ databases">
        <authorList>
            <person name="de Groot N.N."/>
        </authorList>
    </citation>
    <scope>NUCLEOTIDE SEQUENCE [LARGE SCALE GENOMIC DNA]</scope>
    <source>
        <strain evidence="17 18">DSM 18438</strain>
    </source>
</reference>
<evidence type="ECO:0000256" key="12">
    <source>
        <dbReference type="ARBA" id="ARBA00048600"/>
    </source>
</evidence>
<dbReference type="SUPFAM" id="SSF50891">
    <property type="entry name" value="Cyclophilin-like"/>
    <property type="match status" value="2"/>
</dbReference>
<dbReference type="PROSITE" id="PS00866">
    <property type="entry name" value="CPSASE_1"/>
    <property type="match status" value="1"/>
</dbReference>
<evidence type="ECO:0000259" key="15">
    <source>
        <dbReference type="PROSITE" id="PS50975"/>
    </source>
</evidence>
<dbReference type="Gene3D" id="3.30.1360.40">
    <property type="match status" value="1"/>
</dbReference>
<dbReference type="Pfam" id="PF02785">
    <property type="entry name" value="Biotin_carb_C"/>
    <property type="match status" value="1"/>
</dbReference>
<dbReference type="Gene3D" id="3.30.470.20">
    <property type="entry name" value="ATP-grasp fold, B domain"/>
    <property type="match status" value="1"/>
</dbReference>
<dbReference type="InterPro" id="IPR029000">
    <property type="entry name" value="Cyclophilin-like_dom_sf"/>
</dbReference>
<dbReference type="InterPro" id="IPR050856">
    <property type="entry name" value="Biotin_carboxylase_complex"/>
</dbReference>
<comment type="subunit">
    <text evidence="4">Acetyl-CoA carboxylase is a heterohexamer of biotin carboxyl carrier protein, biotin carboxylase and the two subunits of carboxyl transferase in a 2:2 complex.</text>
</comment>
<keyword evidence="18" id="KW-1185">Reference proteome</keyword>
<dbReference type="InterPro" id="IPR011053">
    <property type="entry name" value="Single_hybrid_motif"/>
</dbReference>
<dbReference type="PROSITE" id="PS00188">
    <property type="entry name" value="BIOTIN"/>
    <property type="match status" value="1"/>
</dbReference>
<dbReference type="PANTHER" id="PTHR18866:SF128">
    <property type="entry name" value="UREA AMIDOLYASE"/>
    <property type="match status" value="1"/>
</dbReference>
<evidence type="ECO:0000256" key="1">
    <source>
        <dbReference type="ARBA" id="ARBA00001953"/>
    </source>
</evidence>
<evidence type="ECO:0000256" key="13">
    <source>
        <dbReference type="PROSITE-ProRule" id="PRU00409"/>
    </source>
</evidence>
<evidence type="ECO:0000256" key="7">
    <source>
        <dbReference type="ARBA" id="ARBA00022741"/>
    </source>
</evidence>
<keyword evidence="9 13" id="KW-0067">ATP-binding</keyword>
<dbReference type="InterPro" id="IPR005479">
    <property type="entry name" value="CPAse_ATP-bd"/>
</dbReference>
<dbReference type="InterPro" id="IPR005482">
    <property type="entry name" value="Biotin_COase_C"/>
</dbReference>
<dbReference type="OrthoDB" id="9763189at2"/>
<evidence type="ECO:0000256" key="10">
    <source>
        <dbReference type="ARBA" id="ARBA00023267"/>
    </source>
</evidence>
<proteinExistence type="predicted"/>
<dbReference type="InterPro" id="IPR014084">
    <property type="entry name" value="Urea_COase"/>
</dbReference>
<dbReference type="InterPro" id="IPR016185">
    <property type="entry name" value="PreATP-grasp_dom_sf"/>
</dbReference>
<keyword evidence="6" id="KW-0436">Ligase</keyword>
<dbReference type="SMART" id="SM00878">
    <property type="entry name" value="Biotin_carb_C"/>
    <property type="match status" value="1"/>
</dbReference>
<dbReference type="InterPro" id="IPR011054">
    <property type="entry name" value="Rudment_hybrid_motif"/>
</dbReference>
<dbReference type="SMART" id="SM00797">
    <property type="entry name" value="AHS2"/>
    <property type="match status" value="1"/>
</dbReference>
<dbReference type="NCBIfam" id="TIGR00724">
    <property type="entry name" value="urea_amlyse_rel"/>
    <property type="match status" value="1"/>
</dbReference>
<evidence type="ECO:0000256" key="11">
    <source>
        <dbReference type="ARBA" id="ARBA00033786"/>
    </source>
</evidence>
<dbReference type="STRING" id="1122252.SAMN05660443_2700"/>
<dbReference type="SUPFAM" id="SSF51246">
    <property type="entry name" value="Rudiment single hybrid motif"/>
    <property type="match status" value="1"/>
</dbReference>
<evidence type="ECO:0000256" key="8">
    <source>
        <dbReference type="ARBA" id="ARBA00022801"/>
    </source>
</evidence>
<dbReference type="SUPFAM" id="SSF56059">
    <property type="entry name" value="Glutathione synthetase ATP-binding domain-like"/>
    <property type="match status" value="1"/>
</dbReference>
<accession>A0A1I1JA10</accession>
<evidence type="ECO:0000259" key="14">
    <source>
        <dbReference type="PROSITE" id="PS50968"/>
    </source>
</evidence>
<feature type="domain" description="Lipoyl-binding" evidence="14">
    <location>
        <begin position="1142"/>
        <end position="1220"/>
    </location>
</feature>
<dbReference type="RefSeq" id="WP_091964732.1">
    <property type="nucleotide sequence ID" value="NZ_FOLH01000006.1"/>
</dbReference>
<dbReference type="SUPFAM" id="SSF51230">
    <property type="entry name" value="Single hybrid motif"/>
    <property type="match status" value="1"/>
</dbReference>
<protein>
    <recommendedName>
        <fullName evidence="5">Biotin carboxylase</fullName>
    </recommendedName>
    <alternativeName>
        <fullName evidence="11">Acetyl-coenzyme A carboxylase biotin carboxylase subunit A</fullName>
    </alternativeName>
</protein>
<dbReference type="GO" id="GO:0004847">
    <property type="term" value="F:urea carboxylase activity"/>
    <property type="evidence" value="ECO:0007669"/>
    <property type="project" value="TreeGrafter"/>
</dbReference>
<dbReference type="SUPFAM" id="SSF160467">
    <property type="entry name" value="PH0987 N-terminal domain-like"/>
    <property type="match status" value="1"/>
</dbReference>
<dbReference type="InterPro" id="IPR000089">
    <property type="entry name" value="Biotin_lipoyl"/>
</dbReference>
<comment type="function">
    <text evidence="2">This protein is a component of the acetyl coenzyme A carboxylase complex; first, biotin carboxylase catalyzes the carboxylation of the carrier protein and then the transcarboxylase transfers the carboxyl group to form malonyl-CoA.</text>
</comment>
<dbReference type="PROSITE" id="PS00867">
    <property type="entry name" value="CPSASE_2"/>
    <property type="match status" value="1"/>
</dbReference>
<keyword evidence="7 13" id="KW-0547">Nucleotide-binding</keyword>
<dbReference type="PROSITE" id="PS50975">
    <property type="entry name" value="ATP_GRASP"/>
    <property type="match status" value="1"/>
</dbReference>
<comment type="pathway">
    <text evidence="3">Lipid metabolism; malonyl-CoA biosynthesis; malonyl-CoA from acetyl-CoA: step 1/1.</text>
</comment>
<dbReference type="Gene3D" id="2.40.100.10">
    <property type="entry name" value="Cyclophilin-like"/>
    <property type="match status" value="2"/>
</dbReference>
<dbReference type="Gene3D" id="2.40.50.100">
    <property type="match status" value="1"/>
</dbReference>
<evidence type="ECO:0000313" key="18">
    <source>
        <dbReference type="Proteomes" id="UP000199058"/>
    </source>
</evidence>
<evidence type="ECO:0000256" key="4">
    <source>
        <dbReference type="ARBA" id="ARBA00011750"/>
    </source>
</evidence>
<evidence type="ECO:0000256" key="2">
    <source>
        <dbReference type="ARBA" id="ARBA00003761"/>
    </source>
</evidence>
<gene>
    <name evidence="17" type="ORF">SAMN05660443_2700</name>
</gene>
<dbReference type="Pfam" id="PF00364">
    <property type="entry name" value="Biotin_lipoyl"/>
    <property type="match status" value="1"/>
</dbReference>
<dbReference type="Pfam" id="PF00289">
    <property type="entry name" value="Biotin_carb_N"/>
    <property type="match status" value="1"/>
</dbReference>
<dbReference type="PROSITE" id="PS50968">
    <property type="entry name" value="BIOTINYL_LIPOYL"/>
    <property type="match status" value="1"/>
</dbReference>
<feature type="domain" description="ATP-grasp" evidence="15">
    <location>
        <begin position="127"/>
        <end position="324"/>
    </location>
</feature>
<dbReference type="InterPro" id="IPR001882">
    <property type="entry name" value="Biotin_BS"/>
</dbReference>
<dbReference type="GO" id="GO:0016787">
    <property type="term" value="F:hydrolase activity"/>
    <property type="evidence" value="ECO:0007669"/>
    <property type="project" value="UniProtKB-KW"/>
</dbReference>
<dbReference type="Pfam" id="PF02786">
    <property type="entry name" value="CPSase_L_D2"/>
    <property type="match status" value="1"/>
</dbReference>
<evidence type="ECO:0000256" key="9">
    <source>
        <dbReference type="ARBA" id="ARBA00022840"/>
    </source>
</evidence>